<gene>
    <name evidence="1" type="ORF">NSA58_14400</name>
</gene>
<proteinExistence type="predicted"/>
<evidence type="ECO:0000313" key="1">
    <source>
        <dbReference type="EMBL" id="MCR1823978.1"/>
    </source>
</evidence>
<dbReference type="AlphaFoldDB" id="A0A9X2S2E6"/>
<dbReference type="Proteomes" id="UP001140817">
    <property type="component" value="Unassembled WGS sequence"/>
</dbReference>
<dbReference type="EMBL" id="JANKBY010000222">
    <property type="protein sequence ID" value="MCR1823978.1"/>
    <property type="molecule type" value="Genomic_DNA"/>
</dbReference>
<accession>A0A9X2S2E6</accession>
<dbReference type="RefSeq" id="WP_139045001.1">
    <property type="nucleotide sequence ID" value="NZ_JANKBY010000222.1"/>
</dbReference>
<protein>
    <submittedName>
        <fullName evidence="1">Uncharacterized protein</fullName>
    </submittedName>
</protein>
<reference evidence="1" key="1">
    <citation type="submission" date="2022-07" db="EMBL/GenBank/DDBJ databases">
        <title>Enhanced cultured diversity of the mouse gut microbiota enables custom-made synthetic communities.</title>
        <authorList>
            <person name="Afrizal A."/>
        </authorList>
    </citation>
    <scope>NUCLEOTIDE SEQUENCE</scope>
    <source>
        <strain evidence="1">DSM 29186</strain>
    </source>
</reference>
<organism evidence="1 2">
    <name type="scientific">Terrisporobacter muris</name>
    <dbReference type="NCBI Taxonomy" id="2963284"/>
    <lineage>
        <taxon>Bacteria</taxon>
        <taxon>Bacillati</taxon>
        <taxon>Bacillota</taxon>
        <taxon>Clostridia</taxon>
        <taxon>Peptostreptococcales</taxon>
        <taxon>Peptostreptococcaceae</taxon>
        <taxon>Terrisporobacter</taxon>
    </lineage>
</organism>
<sequence length="87" mass="10546">MILKNMANPYVFISKSLSFITVNCEEEISDKNRYMIIKDFRLDNIFKRFFEKIWNSDKENVTMNREEVVSRFLDLLGYIKILKNNRN</sequence>
<evidence type="ECO:0000313" key="2">
    <source>
        <dbReference type="Proteomes" id="UP001140817"/>
    </source>
</evidence>
<comment type="caution">
    <text evidence="1">The sequence shown here is derived from an EMBL/GenBank/DDBJ whole genome shotgun (WGS) entry which is preliminary data.</text>
</comment>
<name>A0A9X2S2E6_9FIRM</name>
<keyword evidence="2" id="KW-1185">Reference proteome</keyword>